<evidence type="ECO:0000259" key="1">
    <source>
        <dbReference type="Pfam" id="PF13173"/>
    </source>
</evidence>
<evidence type="ECO:0000259" key="2">
    <source>
        <dbReference type="Pfam" id="PF13635"/>
    </source>
</evidence>
<gene>
    <name evidence="3" type="ORF">SAMN02910262_01272</name>
</gene>
<feature type="domain" description="DUF4143" evidence="2">
    <location>
        <begin position="201"/>
        <end position="366"/>
    </location>
</feature>
<evidence type="ECO:0000313" key="4">
    <source>
        <dbReference type="Proteomes" id="UP000214760"/>
    </source>
</evidence>
<dbReference type="Pfam" id="PF13173">
    <property type="entry name" value="AAA_14"/>
    <property type="match status" value="1"/>
</dbReference>
<reference evidence="3 4" key="1">
    <citation type="submission" date="2016-10" db="EMBL/GenBank/DDBJ databases">
        <authorList>
            <person name="de Groot N.N."/>
        </authorList>
    </citation>
    <scope>NUCLEOTIDE SEQUENCE [LARGE SCALE GENOMIC DNA]</scope>
    <source>
        <strain evidence="3 4">F</strain>
    </source>
</reference>
<dbReference type="AlphaFoldDB" id="A0A1I6J7Y6"/>
<dbReference type="EMBL" id="FOZC01000006">
    <property type="protein sequence ID" value="SFR75083.1"/>
    <property type="molecule type" value="Genomic_DNA"/>
</dbReference>
<feature type="domain" description="AAA" evidence="1">
    <location>
        <begin position="21"/>
        <end position="136"/>
    </location>
</feature>
<accession>A0A1I6J7Y6</accession>
<dbReference type="Proteomes" id="UP000214760">
    <property type="component" value="Unassembled WGS sequence"/>
</dbReference>
<evidence type="ECO:0000313" key="3">
    <source>
        <dbReference type="EMBL" id="SFR75083.1"/>
    </source>
</evidence>
<sequence length="424" mass="47127">MKEYKPRIVDDILKDKLEAKGAVVIEGPKWCGKTTTAMQVANSVLRMDEPSKRDANIQLSEIAPERLLQGEVPRLIDEWQIAPKLWDAARYEVDTRGEEGQFILTGSAVPVESREITHSGTGRFTWLTMRPMSLYESGESSGEVSLEELFKTPEQIVGTNSLDIGKLAFQICRGGWPHAVGMREKIALTQAVDYYDAVVKSDINRADGVTKNPERVKRLMRSFARNQGGQVANTVLRDDIQANDTESLSEDTIASYINALKKIFVVEDMPAWNPNLRSKTSIRTTDTRYYVDPSIATAALGVGPNDLINDLNTLGLLFETMCVRDLRVYAEYLGGDVLHYRDKTGLECDTVIHLRNGKYGLAEIKLGGQRLIEEGAANLKTLAAKIDTTKMPAPSFMMIVVGTGEYAYRREDGVYIVPIGCLKP</sequence>
<evidence type="ECO:0008006" key="5">
    <source>
        <dbReference type="Google" id="ProtNLM"/>
    </source>
</evidence>
<dbReference type="InterPro" id="IPR027417">
    <property type="entry name" value="P-loop_NTPase"/>
</dbReference>
<dbReference type="InterPro" id="IPR025420">
    <property type="entry name" value="DUF4143"/>
</dbReference>
<dbReference type="PANTHER" id="PTHR43566">
    <property type="entry name" value="CONSERVED PROTEIN"/>
    <property type="match status" value="1"/>
</dbReference>
<proteinExistence type="predicted"/>
<dbReference type="InterPro" id="IPR041682">
    <property type="entry name" value="AAA_14"/>
</dbReference>
<organism evidence="3 4">
    <name type="scientific">[Clostridium] aminophilum</name>
    <dbReference type="NCBI Taxonomy" id="1526"/>
    <lineage>
        <taxon>Bacteria</taxon>
        <taxon>Bacillati</taxon>
        <taxon>Bacillota</taxon>
        <taxon>Clostridia</taxon>
        <taxon>Lachnospirales</taxon>
        <taxon>Lachnospiraceae</taxon>
    </lineage>
</organism>
<protein>
    <recommendedName>
        <fullName evidence="5">AAA+ ATPase domain-containing protein</fullName>
    </recommendedName>
</protein>
<dbReference type="Pfam" id="PF13635">
    <property type="entry name" value="DUF4143"/>
    <property type="match status" value="1"/>
</dbReference>
<dbReference type="PANTHER" id="PTHR43566:SF2">
    <property type="entry name" value="DUF4143 DOMAIN-CONTAINING PROTEIN"/>
    <property type="match status" value="1"/>
</dbReference>
<name>A0A1I6J7Y6_9FIRM</name>
<dbReference type="RefSeq" id="WP_031472301.1">
    <property type="nucleotide sequence ID" value="NZ_FOZC01000006.1"/>
</dbReference>
<dbReference type="SUPFAM" id="SSF52540">
    <property type="entry name" value="P-loop containing nucleoside triphosphate hydrolases"/>
    <property type="match status" value="1"/>
</dbReference>